<dbReference type="AlphaFoldDB" id="A0A7R8H5A8"/>
<dbReference type="GO" id="GO:0016887">
    <property type="term" value="F:ATP hydrolysis activity"/>
    <property type="evidence" value="ECO:0007669"/>
    <property type="project" value="InterPro"/>
</dbReference>
<dbReference type="SUPFAM" id="SSF110942">
    <property type="entry name" value="HSP90 C-terminal domain"/>
    <property type="match status" value="1"/>
</dbReference>
<keyword evidence="2" id="KW-0143">Chaperone</keyword>
<dbReference type="Proteomes" id="UP000675881">
    <property type="component" value="Chromosome 2"/>
</dbReference>
<dbReference type="Pfam" id="PF00183">
    <property type="entry name" value="HSP90"/>
    <property type="match status" value="1"/>
</dbReference>
<accession>A0A7R8H5A8</accession>
<organism evidence="3 4">
    <name type="scientific">Lepeophtheirus salmonis</name>
    <name type="common">Salmon louse</name>
    <name type="synonym">Caligus salmonis</name>
    <dbReference type="NCBI Taxonomy" id="72036"/>
    <lineage>
        <taxon>Eukaryota</taxon>
        <taxon>Metazoa</taxon>
        <taxon>Ecdysozoa</taxon>
        <taxon>Arthropoda</taxon>
        <taxon>Crustacea</taxon>
        <taxon>Multicrustacea</taxon>
        <taxon>Hexanauplia</taxon>
        <taxon>Copepoda</taxon>
        <taxon>Siphonostomatoida</taxon>
        <taxon>Caligidae</taxon>
        <taxon>Lepeophtheirus</taxon>
    </lineage>
</organism>
<dbReference type="GO" id="GO:0005524">
    <property type="term" value="F:ATP binding"/>
    <property type="evidence" value="ECO:0007669"/>
    <property type="project" value="InterPro"/>
</dbReference>
<evidence type="ECO:0000256" key="1">
    <source>
        <dbReference type="ARBA" id="ARBA00008239"/>
    </source>
</evidence>
<dbReference type="EMBL" id="HG994581">
    <property type="protein sequence ID" value="CAF2877807.1"/>
    <property type="molecule type" value="Genomic_DNA"/>
</dbReference>
<gene>
    <name evidence="3" type="ORF">LSAA_6896</name>
</gene>
<name>A0A7R8H5A8_LEPSM</name>
<evidence type="ECO:0000313" key="3">
    <source>
        <dbReference type="EMBL" id="CAF2877807.1"/>
    </source>
</evidence>
<protein>
    <submittedName>
        <fullName evidence="3">TRAP1</fullName>
    </submittedName>
</protein>
<comment type="similarity">
    <text evidence="1">Belongs to the heat shock protein 90 family.</text>
</comment>
<dbReference type="InterPro" id="IPR037196">
    <property type="entry name" value="HSP90_C"/>
</dbReference>
<dbReference type="FunFam" id="1.20.120.790:FF:000004">
    <property type="entry name" value="Heat shock protein 75 kDa"/>
    <property type="match status" value="1"/>
</dbReference>
<sequence length="119" mass="13289">MKDSLGSKCTNVKTTNNLESHPCVITVEEMASARHFIKTQGANYTDEQRFNILQPQLEINTSHPIIVKLNELKTVNSKLAHLVTEQIFVNAMVSAGLVDDTRTILKSMNSLLEEALKVH</sequence>
<proteinExistence type="inferred from homology"/>
<dbReference type="GO" id="GO:0140662">
    <property type="term" value="F:ATP-dependent protein folding chaperone"/>
    <property type="evidence" value="ECO:0007669"/>
    <property type="project" value="InterPro"/>
</dbReference>
<evidence type="ECO:0000313" key="4">
    <source>
        <dbReference type="Proteomes" id="UP000675881"/>
    </source>
</evidence>
<dbReference type="PANTHER" id="PTHR11528">
    <property type="entry name" value="HEAT SHOCK PROTEIN 90 FAMILY MEMBER"/>
    <property type="match status" value="1"/>
</dbReference>
<reference evidence="3" key="1">
    <citation type="submission" date="2021-02" db="EMBL/GenBank/DDBJ databases">
        <authorList>
            <person name="Bekaert M."/>
        </authorList>
    </citation>
    <scope>NUCLEOTIDE SEQUENCE</scope>
    <source>
        <strain evidence="3">IoA-00</strain>
    </source>
</reference>
<keyword evidence="4" id="KW-1185">Reference proteome</keyword>
<dbReference type="InterPro" id="IPR001404">
    <property type="entry name" value="Hsp90_fam"/>
</dbReference>
<evidence type="ECO:0000256" key="2">
    <source>
        <dbReference type="ARBA" id="ARBA00023186"/>
    </source>
</evidence>
<dbReference type="Gene3D" id="1.20.120.790">
    <property type="entry name" value="Heat shock protein 90, C-terminal domain"/>
    <property type="match status" value="1"/>
</dbReference>
<dbReference type="OrthoDB" id="28737at2759"/>
<dbReference type="GO" id="GO:0051082">
    <property type="term" value="F:unfolded protein binding"/>
    <property type="evidence" value="ECO:0007669"/>
    <property type="project" value="InterPro"/>
</dbReference>